<dbReference type="KEGG" id="ccjz:ccrud_10935"/>
<keyword evidence="1" id="KW-0472">Membrane</keyword>
<accession>A0A172QVK6</accession>
<dbReference type="RefSeq" id="WP_066567532.1">
    <property type="nucleotide sequence ID" value="NZ_CP015622.1"/>
</dbReference>
<feature type="transmembrane region" description="Helical" evidence="1">
    <location>
        <begin position="22"/>
        <end position="40"/>
    </location>
</feature>
<gene>
    <name evidence="2" type="ORF">ccrud_10935</name>
</gene>
<dbReference type="EMBL" id="CP015622">
    <property type="protein sequence ID" value="ANE04671.1"/>
    <property type="molecule type" value="Genomic_DNA"/>
</dbReference>
<evidence type="ECO:0000256" key="1">
    <source>
        <dbReference type="SAM" id="Phobius"/>
    </source>
</evidence>
<dbReference type="AlphaFoldDB" id="A0A172QVK6"/>
<sequence>MPAAVETIRSILYFDGDNVSGHLYTLLIWGAVSLALVLIIDHIKPLRTSTDLHVYDEESDAELDGEQAKMALMPQPAAQEELIKV</sequence>
<keyword evidence="3" id="KW-1185">Reference proteome</keyword>
<protein>
    <submittedName>
        <fullName evidence="2">Uncharacterized protein</fullName>
    </submittedName>
</protein>
<dbReference type="Proteomes" id="UP000076929">
    <property type="component" value="Chromosome"/>
</dbReference>
<dbReference type="OrthoDB" id="4416650at2"/>
<dbReference type="STRING" id="1652495.ccrud_10935"/>
<keyword evidence="1" id="KW-1133">Transmembrane helix</keyword>
<name>A0A172QVK6_9CORY</name>
<proteinExistence type="predicted"/>
<keyword evidence="1" id="KW-0812">Transmembrane</keyword>
<evidence type="ECO:0000313" key="2">
    <source>
        <dbReference type="EMBL" id="ANE04671.1"/>
    </source>
</evidence>
<evidence type="ECO:0000313" key="3">
    <source>
        <dbReference type="Proteomes" id="UP000076929"/>
    </source>
</evidence>
<organism evidence="2 3">
    <name type="scientific">Corynebacterium crudilactis</name>
    <dbReference type="NCBI Taxonomy" id="1652495"/>
    <lineage>
        <taxon>Bacteria</taxon>
        <taxon>Bacillati</taxon>
        <taxon>Actinomycetota</taxon>
        <taxon>Actinomycetes</taxon>
        <taxon>Mycobacteriales</taxon>
        <taxon>Corynebacteriaceae</taxon>
        <taxon>Corynebacterium</taxon>
    </lineage>
</organism>
<reference evidence="2 3" key="1">
    <citation type="submission" date="2016-05" db="EMBL/GenBank/DDBJ databases">
        <title>Complete genome sequence of Corynebacterium crudilactis, a new Corynebacterium species isolated from raw cow's milk.</title>
        <authorList>
            <person name="Christian R."/>
            <person name="Zimmermann J."/>
            <person name="Lipski A."/>
            <person name="Kalinowski J."/>
        </authorList>
    </citation>
    <scope>NUCLEOTIDE SEQUENCE [LARGE SCALE GENOMIC DNA]</scope>
    <source>
        <strain evidence="2 3">JZ16</strain>
    </source>
</reference>